<evidence type="ECO:0000313" key="1">
    <source>
        <dbReference type="EMBL" id="TXC72909.1"/>
    </source>
</evidence>
<protein>
    <submittedName>
        <fullName evidence="1">Uncharacterized protein</fullName>
    </submittedName>
</protein>
<gene>
    <name evidence="1" type="ORF">FSB78_12260</name>
</gene>
<name>A0A5C6UJQ0_9SPHN</name>
<keyword evidence="2" id="KW-1185">Reference proteome</keyword>
<dbReference type="RefSeq" id="WP_147084167.1">
    <property type="nucleotide sequence ID" value="NZ_VOQR01000001.1"/>
</dbReference>
<dbReference type="AlphaFoldDB" id="A0A5C6UJQ0"/>
<organism evidence="1 2">
    <name type="scientific">Sphingomonas ginsenosidivorax</name>
    <dbReference type="NCBI Taxonomy" id="862135"/>
    <lineage>
        <taxon>Bacteria</taxon>
        <taxon>Pseudomonadati</taxon>
        <taxon>Pseudomonadota</taxon>
        <taxon>Alphaproteobacteria</taxon>
        <taxon>Sphingomonadales</taxon>
        <taxon>Sphingomonadaceae</taxon>
        <taxon>Sphingomonas</taxon>
    </lineage>
</organism>
<dbReference type="OrthoDB" id="7584428at2"/>
<proteinExistence type="predicted"/>
<reference evidence="1 2" key="1">
    <citation type="journal article" date="2013" name="Antonie Van Leeuwenhoek">
        <title>Sphingomonas ginsenosidivorax sp. nov., with the ability to transform ginsenosides.</title>
        <authorList>
            <person name="Jin X.F."/>
            <person name="Kim J.K."/>
            <person name="Liu Q.M."/>
            <person name="Kang M.S."/>
            <person name="He D."/>
            <person name="Jin F.X."/>
            <person name="Kim S.C."/>
            <person name="Im W.T."/>
        </authorList>
    </citation>
    <scope>NUCLEOTIDE SEQUENCE [LARGE SCALE GENOMIC DNA]</scope>
    <source>
        <strain evidence="1 2">KHI67</strain>
    </source>
</reference>
<dbReference type="EMBL" id="VOQR01000001">
    <property type="protein sequence ID" value="TXC72909.1"/>
    <property type="molecule type" value="Genomic_DNA"/>
</dbReference>
<accession>A0A5C6UJQ0</accession>
<dbReference type="Proteomes" id="UP000321250">
    <property type="component" value="Unassembled WGS sequence"/>
</dbReference>
<comment type="caution">
    <text evidence="1">The sequence shown here is derived from an EMBL/GenBank/DDBJ whole genome shotgun (WGS) entry which is preliminary data.</text>
</comment>
<sequence length="117" mass="13250">MVENAAREWDGAAVRKWLDSRIAAARSDQVRAERGGYGHHDDCDKAAAEEMVCSSVKSTDSADAVLKDLKALLERDAFIWRGVYDDTRFDRHVRAYIRKLTKMAKTNDGFAKTAHYQ</sequence>
<evidence type="ECO:0000313" key="2">
    <source>
        <dbReference type="Proteomes" id="UP000321250"/>
    </source>
</evidence>